<evidence type="ECO:0000256" key="7">
    <source>
        <dbReference type="ARBA" id="ARBA00022691"/>
    </source>
</evidence>
<evidence type="ECO:0000256" key="3">
    <source>
        <dbReference type="ARBA" id="ARBA00009140"/>
    </source>
</evidence>
<dbReference type="PROSITE" id="PS51564">
    <property type="entry name" value="SAM_ICMT"/>
    <property type="match status" value="1"/>
</dbReference>
<keyword evidence="10 13" id="KW-0472">Membrane</keyword>
<keyword evidence="8 13" id="KW-0812">Transmembrane</keyword>
<dbReference type="PANTHER" id="PTHR12714">
    <property type="entry name" value="PROTEIN-S ISOPRENYLCYSTEINE O-METHYLTRANSFERASE"/>
    <property type="match status" value="1"/>
</dbReference>
<dbReference type="AlphaFoldDB" id="A0A0N5A8M0"/>
<evidence type="ECO:0000256" key="5">
    <source>
        <dbReference type="ARBA" id="ARBA00022603"/>
    </source>
</evidence>
<dbReference type="InterPro" id="IPR025770">
    <property type="entry name" value="PPMT_MeTrfase"/>
</dbReference>
<dbReference type="GO" id="GO:0005789">
    <property type="term" value="C:endoplasmic reticulum membrane"/>
    <property type="evidence" value="ECO:0007669"/>
    <property type="project" value="UniProtKB-SubCell"/>
</dbReference>
<evidence type="ECO:0000256" key="10">
    <source>
        <dbReference type="ARBA" id="ARBA00023136"/>
    </source>
</evidence>
<evidence type="ECO:0000256" key="4">
    <source>
        <dbReference type="ARBA" id="ARBA00012151"/>
    </source>
</evidence>
<dbReference type="WBParaSite" id="SMUV_0000042401-mRNA-1">
    <property type="protein sequence ID" value="SMUV_0000042401-mRNA-1"/>
    <property type="gene ID" value="SMUV_0000042401"/>
</dbReference>
<dbReference type="GO" id="GO:0004671">
    <property type="term" value="F:protein C-terminal S-isoprenylcysteine carboxyl O-methyltransferase activity"/>
    <property type="evidence" value="ECO:0007669"/>
    <property type="project" value="UniProtKB-EC"/>
</dbReference>
<evidence type="ECO:0000256" key="8">
    <source>
        <dbReference type="ARBA" id="ARBA00022692"/>
    </source>
</evidence>
<dbReference type="Pfam" id="PF04140">
    <property type="entry name" value="ICMT"/>
    <property type="match status" value="1"/>
</dbReference>
<sequence length="152" mass="18112">MYWVAAVCSWVEFFLEYYFFPQFYSAIISVIGLMMIITGEVFRKLAMVHAGNGFTHRIIRYKRPKHELVTNGVYSLVRHPGYTGWFIWCIGTQVLLCNPICIVIYAASAWLFFRDRIYDEERLLLQFFGQQYRAYQQRVHLGMPFVRGYHLE</sequence>
<dbReference type="Gene3D" id="1.20.120.1630">
    <property type="match status" value="1"/>
</dbReference>
<dbReference type="Proteomes" id="UP000046393">
    <property type="component" value="Unplaced"/>
</dbReference>
<evidence type="ECO:0000256" key="11">
    <source>
        <dbReference type="ARBA" id="ARBA00023572"/>
    </source>
</evidence>
<evidence type="ECO:0000256" key="13">
    <source>
        <dbReference type="RuleBase" id="RU362022"/>
    </source>
</evidence>
<comment type="subcellular location">
    <subcellularLocation>
        <location evidence="13">Endoplasmic reticulum membrane</location>
        <topology evidence="13">Multi-pass membrane protein</topology>
    </subcellularLocation>
    <subcellularLocation>
        <location evidence="2">Membrane</location>
        <topology evidence="2">Multi-pass membrane protein</topology>
    </subcellularLocation>
</comment>
<reference evidence="15" key="1">
    <citation type="submission" date="2017-02" db="UniProtKB">
        <authorList>
            <consortium name="WormBaseParasite"/>
        </authorList>
    </citation>
    <scope>IDENTIFICATION</scope>
</reference>
<comment type="similarity">
    <text evidence="3 13">Belongs to the class VI-like SAM-binding methyltransferase superfamily. Isoprenylcysteine carboxyl methyltransferase family.</text>
</comment>
<keyword evidence="13" id="KW-0256">Endoplasmic reticulum</keyword>
<proteinExistence type="inferred from homology"/>
<keyword evidence="9 13" id="KW-1133">Transmembrane helix</keyword>
<accession>A0A0N5A8M0</accession>
<evidence type="ECO:0000313" key="15">
    <source>
        <dbReference type="WBParaSite" id="SMUV_0000042401-mRNA-1"/>
    </source>
</evidence>
<evidence type="ECO:0000256" key="12">
    <source>
        <dbReference type="ARBA" id="ARBA00023656"/>
    </source>
</evidence>
<dbReference type="STRING" id="451379.A0A0N5A8M0"/>
<keyword evidence="14" id="KW-1185">Reference proteome</keyword>
<protein>
    <recommendedName>
        <fullName evidence="12 13">Protein-S-isoprenylcysteine O-methyltransferase</fullName>
        <ecNumber evidence="4 13">2.1.1.100</ecNumber>
    </recommendedName>
</protein>
<dbReference type="PANTHER" id="PTHR12714:SF9">
    <property type="entry name" value="PROTEIN-S-ISOPRENYLCYSTEINE O-METHYLTRANSFERASE"/>
    <property type="match status" value="1"/>
</dbReference>
<dbReference type="InterPro" id="IPR007269">
    <property type="entry name" value="ICMT_MeTrfase"/>
</dbReference>
<feature type="transmembrane region" description="Helical" evidence="13">
    <location>
        <begin position="23"/>
        <end position="42"/>
    </location>
</feature>
<evidence type="ECO:0000256" key="9">
    <source>
        <dbReference type="ARBA" id="ARBA00022989"/>
    </source>
</evidence>
<feature type="transmembrane region" description="Helical" evidence="13">
    <location>
        <begin position="85"/>
        <end position="113"/>
    </location>
</feature>
<evidence type="ECO:0000256" key="1">
    <source>
        <dbReference type="ARBA" id="ARBA00001450"/>
    </source>
</evidence>
<keyword evidence="5 13" id="KW-0489">Methyltransferase</keyword>
<keyword evidence="7 13" id="KW-0949">S-adenosyl-L-methionine</keyword>
<organism evidence="14 15">
    <name type="scientific">Syphacia muris</name>
    <dbReference type="NCBI Taxonomy" id="451379"/>
    <lineage>
        <taxon>Eukaryota</taxon>
        <taxon>Metazoa</taxon>
        <taxon>Ecdysozoa</taxon>
        <taxon>Nematoda</taxon>
        <taxon>Chromadorea</taxon>
        <taxon>Rhabditida</taxon>
        <taxon>Spirurina</taxon>
        <taxon>Oxyuridomorpha</taxon>
        <taxon>Oxyuroidea</taxon>
        <taxon>Oxyuridae</taxon>
        <taxon>Syphacia</taxon>
    </lineage>
</organism>
<comment type="caution">
    <text evidence="13">Lacks conserved residue(s) required for the propagation of feature annotation.</text>
</comment>
<dbReference type="EC" id="2.1.1.100" evidence="4 13"/>
<comment type="catalytic activity">
    <reaction evidence="1 13">
        <text>[protein]-C-terminal S-[(2E,6E)-farnesyl]-L-cysteine + S-adenosyl-L-methionine = [protein]-C-terminal S-[(2E,6E)-farnesyl]-L-cysteine methyl ester + S-adenosyl-L-homocysteine</text>
        <dbReference type="Rhea" id="RHEA:21672"/>
        <dbReference type="Rhea" id="RHEA-COMP:12125"/>
        <dbReference type="Rhea" id="RHEA-COMP:12126"/>
        <dbReference type="ChEBI" id="CHEBI:57856"/>
        <dbReference type="ChEBI" id="CHEBI:59789"/>
        <dbReference type="ChEBI" id="CHEBI:90510"/>
        <dbReference type="ChEBI" id="CHEBI:90511"/>
        <dbReference type="EC" id="2.1.1.100"/>
    </reaction>
</comment>
<evidence type="ECO:0000256" key="2">
    <source>
        <dbReference type="ARBA" id="ARBA00004141"/>
    </source>
</evidence>
<evidence type="ECO:0000313" key="14">
    <source>
        <dbReference type="Proteomes" id="UP000046393"/>
    </source>
</evidence>
<dbReference type="GO" id="GO:0032259">
    <property type="term" value="P:methylation"/>
    <property type="evidence" value="ECO:0007669"/>
    <property type="project" value="UniProtKB-KW"/>
</dbReference>
<comment type="function">
    <text evidence="11">Catalyzes the post-translational methylation of isoprenylated C-terminal cysteine residues.</text>
</comment>
<name>A0A0N5A8M0_9BILA</name>
<keyword evidence="6" id="KW-0808">Transferase</keyword>
<evidence type="ECO:0000256" key="6">
    <source>
        <dbReference type="ARBA" id="ARBA00022679"/>
    </source>
</evidence>